<accession>A0ACC1YA69</accession>
<sequence length="820" mass="94038">MAQILFSLLLLRRLSLSPKSVKNSKHHFPSVHFTATKHSFSTSHLPTPNPPNSLDPQAKPSSLSSRMSFIFDQIDQIEKQKQENDQTLQRIRAWRQSKEQQTQANLEIVSTLKQQNPGMVSETSENPDVESGIQENPVSVSAEKPEFMRKEMEVVHPWPEWIELMERLVKQNYFDHRRKDEDKMVKDLGFDDVVEDDIDVGIDFNDFKTVQTASLNFGKDRFDILRSLSRKDIQMLVGYGCPSADKKVVFSAKLLRKHVHLDEGDVCSSCSLRNSCERAYLLTNKEDEARTVDVMRVLLTYGFDPVNGSVVNKGLLKKKSVKNVVRKLLHEVVKLSAVPIDPNLPPPVIKKPPPKVKQPPPPPKKRVGRDDIEMKKGDWLCPKCDFMNFAKNTVCLQCDAKRPKRQLLPGEWECPLCNFLNYRRNMACFHCECKRPADQFIESEMPERQHGQQMRLEKTACRPEFSNAWNFNFDDDESDGADVAAFEYADSPVRGEDLPLTHEGNFRGSEDDFNNASRDTRTHQREYSDLNNNRPGIGFDDFEDEDDVDSYEIDTPNNHSVRKASSNDFSEVERSSEEVDRGFDNNYISRHRASSPSCGRPSKPTRRKSTLSGSEDDELGFDTDEDVSVHPNWKSSHVADSRHRSRDRGPNGPSRGLSFGSDEEFDLHSDLDDDSGKDFRSKRTKGNKPVSSRNSQRRASPDMEDDSFSDSESDIDDLRSHRNKSGGNKTESRRKGNNFKSWGDYRFVRNSPNDGNRSSQRSRRDDDEWEKKDRRSDSRSFRGPKQERYGSPRRGRSYKSNMDAGGDSGEFRNSRRIIER</sequence>
<protein>
    <submittedName>
        <fullName evidence="1">Zinc finger VAR3, chloroplastic-like protein</fullName>
    </submittedName>
</protein>
<organism evidence="1 2">
    <name type="scientific">Melia azedarach</name>
    <name type="common">Chinaberry tree</name>
    <dbReference type="NCBI Taxonomy" id="155640"/>
    <lineage>
        <taxon>Eukaryota</taxon>
        <taxon>Viridiplantae</taxon>
        <taxon>Streptophyta</taxon>
        <taxon>Embryophyta</taxon>
        <taxon>Tracheophyta</taxon>
        <taxon>Spermatophyta</taxon>
        <taxon>Magnoliopsida</taxon>
        <taxon>eudicotyledons</taxon>
        <taxon>Gunneridae</taxon>
        <taxon>Pentapetalae</taxon>
        <taxon>rosids</taxon>
        <taxon>malvids</taxon>
        <taxon>Sapindales</taxon>
        <taxon>Meliaceae</taxon>
        <taxon>Melia</taxon>
    </lineage>
</organism>
<comment type="caution">
    <text evidence="1">The sequence shown here is derived from an EMBL/GenBank/DDBJ whole genome shotgun (WGS) entry which is preliminary data.</text>
</comment>
<gene>
    <name evidence="1" type="ORF">OWV82_007435</name>
</gene>
<dbReference type="Proteomes" id="UP001164539">
    <property type="component" value="Chromosome 4"/>
</dbReference>
<evidence type="ECO:0000313" key="1">
    <source>
        <dbReference type="EMBL" id="KAJ4719460.1"/>
    </source>
</evidence>
<reference evidence="1 2" key="1">
    <citation type="journal article" date="2023" name="Science">
        <title>Complex scaffold remodeling in plant triterpene biosynthesis.</title>
        <authorList>
            <person name="De La Pena R."/>
            <person name="Hodgson H."/>
            <person name="Liu J.C."/>
            <person name="Stephenson M.J."/>
            <person name="Martin A.C."/>
            <person name="Owen C."/>
            <person name="Harkess A."/>
            <person name="Leebens-Mack J."/>
            <person name="Jimenez L.E."/>
            <person name="Osbourn A."/>
            <person name="Sattely E.S."/>
        </authorList>
    </citation>
    <scope>NUCLEOTIDE SEQUENCE [LARGE SCALE GENOMIC DNA]</scope>
    <source>
        <strain evidence="2">cv. JPN11</strain>
        <tissue evidence="1">Leaf</tissue>
    </source>
</reference>
<evidence type="ECO:0000313" key="2">
    <source>
        <dbReference type="Proteomes" id="UP001164539"/>
    </source>
</evidence>
<proteinExistence type="predicted"/>
<dbReference type="EMBL" id="CM051397">
    <property type="protein sequence ID" value="KAJ4719460.1"/>
    <property type="molecule type" value="Genomic_DNA"/>
</dbReference>
<name>A0ACC1YA69_MELAZ</name>
<keyword evidence="2" id="KW-1185">Reference proteome</keyword>